<sequence>MTEVEYDRLVELSMETMMKTGFHWFQHQFITVPHHLFAASILRACASIDRAAPNIGMDLLRELSSIGGRDRHEPHYEQLLQKLSEILVIERIVSASWPVGTTFEHEPSAIPGGPRPELLVTTPTDRLVVEVKTPSLLQHIRNRAENRTHLPYRGGLSSELAGASAEGGVTLPRDNPILDFLKDAERKFAGFRADPDTASLLVIVWDDHIYEPISTLVNQGTGLLTPNSFAKRPDGQALTFPNIDSVVAIRHMHYFIAASRDEWMDGRAHAMDFGIDGDVPNVSFDLANGRSLLQPVLERLRAMPHDDPGLKNFAEYNPQDVVFWVPHSNSQR</sequence>
<comment type="caution">
    <text evidence="1">The sequence shown here is derived from an EMBL/GenBank/DDBJ whole genome shotgun (WGS) entry which is preliminary data.</text>
</comment>
<dbReference type="EMBL" id="JACGBJ010000002">
    <property type="protein sequence ID" value="MBA5800727.1"/>
    <property type="molecule type" value="Genomic_DNA"/>
</dbReference>
<protein>
    <recommendedName>
        <fullName evidence="3">Restriction endonuclease</fullName>
    </recommendedName>
</protein>
<dbReference type="RefSeq" id="WP_182208229.1">
    <property type="nucleotide sequence ID" value="NZ_JACGBJ010000002.1"/>
</dbReference>
<name>A0ABR6A284_9HYPH</name>
<organism evidence="1 2">
    <name type="scientific">Rhizobium changzhiense</name>
    <dbReference type="NCBI Taxonomy" id="2692317"/>
    <lineage>
        <taxon>Bacteria</taxon>
        <taxon>Pseudomonadati</taxon>
        <taxon>Pseudomonadota</taxon>
        <taxon>Alphaproteobacteria</taxon>
        <taxon>Hyphomicrobiales</taxon>
        <taxon>Rhizobiaceae</taxon>
        <taxon>Rhizobium/Agrobacterium group</taxon>
        <taxon>Rhizobium</taxon>
    </lineage>
</organism>
<proteinExistence type="predicted"/>
<evidence type="ECO:0008006" key="3">
    <source>
        <dbReference type="Google" id="ProtNLM"/>
    </source>
</evidence>
<reference evidence="1 2" key="1">
    <citation type="submission" date="2020-07" db="EMBL/GenBank/DDBJ databases">
        <authorList>
            <person name="Sun Q."/>
        </authorList>
    </citation>
    <scope>NUCLEOTIDE SEQUENCE [LARGE SCALE GENOMIC DNA]</scope>
    <source>
        <strain evidence="1 2">WYCCWR 11317</strain>
    </source>
</reference>
<accession>A0ABR6A284</accession>
<evidence type="ECO:0000313" key="1">
    <source>
        <dbReference type="EMBL" id="MBA5800727.1"/>
    </source>
</evidence>
<keyword evidence="2" id="KW-1185">Reference proteome</keyword>
<gene>
    <name evidence="1" type="ORF">HX902_03700</name>
</gene>
<evidence type="ECO:0000313" key="2">
    <source>
        <dbReference type="Proteomes" id="UP000539787"/>
    </source>
</evidence>
<dbReference type="Proteomes" id="UP000539787">
    <property type="component" value="Unassembled WGS sequence"/>
</dbReference>